<dbReference type="InterPro" id="IPR012001">
    <property type="entry name" value="Thiamin_PyroP_enz_TPP-bd_dom"/>
</dbReference>
<dbReference type="NCBIfam" id="NF005712">
    <property type="entry name" value="PRK07524.1"/>
    <property type="match status" value="1"/>
</dbReference>
<dbReference type="Gene3D" id="3.40.50.970">
    <property type="match status" value="2"/>
</dbReference>
<evidence type="ECO:0000259" key="7">
    <source>
        <dbReference type="Pfam" id="PF02775"/>
    </source>
</evidence>
<sequence length="520" mass="52912">MTSIGEALVAGLEKRGVSVVFGIPGVHTIELYRGLPGSGIRHVTPRHEQAAGFMADGYARVSGKPGVAFVITGPGVTNILTPMAQARADSVPMLVISGVNEAESQGRGLGHLHELPDQLGMVSTLALSAAEIGAAADLAPALETAFAALEGRGGPVHLQVPLDVMPLPAEPLPDPVAPAAPPLPDLSAAVERLKGARRPVILAGGGAKRAGAELLALAERLDAPVVLTANARGLLHGHPLAVPASPSLGATRTLIAGADAVLAVGTELGPTDYDMYRRGGFPDLSQMIRIDIDADQLARHPAAVPLQGAAAPILAALLTDLPQGSADGAARAAQTRGAALEEIGPEMRAQVALLEALRDALPGALVVGDSTQPVYAGNLYYDHDRPGGWFNAATGYGALGYGAPAAIGAALADPEAPVVCLTGDGGLQFSLAELMTARDEAVNVTFLVWNNRGYGEIAASMEAVQAPVLGCDPTPPGFEELARACGLPYQRIGPEPAALAEALAETRAVAGPKLVEIAVG</sequence>
<dbReference type="Proteomes" id="UP001595443">
    <property type="component" value="Unassembled WGS sequence"/>
</dbReference>
<keyword evidence="9" id="KW-0456">Lyase</keyword>
<dbReference type="Gene3D" id="3.40.50.1220">
    <property type="entry name" value="TPP-binding domain"/>
    <property type="match status" value="1"/>
</dbReference>
<dbReference type="SUPFAM" id="SSF52518">
    <property type="entry name" value="Thiamin diphosphate-binding fold (THDP-binding)"/>
    <property type="match status" value="2"/>
</dbReference>
<evidence type="ECO:0000256" key="4">
    <source>
        <dbReference type="ARBA" id="ARBA00023052"/>
    </source>
</evidence>
<keyword evidence="10" id="KW-1185">Reference proteome</keyword>
<evidence type="ECO:0000259" key="8">
    <source>
        <dbReference type="Pfam" id="PF02776"/>
    </source>
</evidence>
<dbReference type="PANTHER" id="PTHR18968:SF13">
    <property type="entry name" value="ACETOLACTATE SYNTHASE CATALYTIC SUBUNIT, MITOCHONDRIAL"/>
    <property type="match status" value="1"/>
</dbReference>
<dbReference type="InterPro" id="IPR029061">
    <property type="entry name" value="THDP-binding"/>
</dbReference>
<evidence type="ECO:0000256" key="2">
    <source>
        <dbReference type="ARBA" id="ARBA00007812"/>
    </source>
</evidence>
<dbReference type="CDD" id="cd00568">
    <property type="entry name" value="TPP_enzymes"/>
    <property type="match status" value="1"/>
</dbReference>
<dbReference type="EMBL" id="JBHRSK010000007">
    <property type="protein sequence ID" value="MFC2968851.1"/>
    <property type="molecule type" value="Genomic_DNA"/>
</dbReference>
<dbReference type="Pfam" id="PF02776">
    <property type="entry name" value="TPP_enzyme_N"/>
    <property type="match status" value="1"/>
</dbReference>
<gene>
    <name evidence="9" type="ORF">ACFOES_12160</name>
</gene>
<feature type="domain" description="Thiamine pyrophosphate enzyme N-terminal TPP-binding" evidence="8">
    <location>
        <begin position="4"/>
        <end position="120"/>
    </location>
</feature>
<evidence type="ECO:0000259" key="6">
    <source>
        <dbReference type="Pfam" id="PF00205"/>
    </source>
</evidence>
<dbReference type="InterPro" id="IPR012000">
    <property type="entry name" value="Thiamin_PyroP_enz_cen_dom"/>
</dbReference>
<evidence type="ECO:0000313" key="9">
    <source>
        <dbReference type="EMBL" id="MFC2968851.1"/>
    </source>
</evidence>
<dbReference type="InterPro" id="IPR045229">
    <property type="entry name" value="TPP_enz"/>
</dbReference>
<dbReference type="GO" id="GO:0047435">
    <property type="term" value="F:5-guanidino-2-oxopentanoate decarboxylase activity"/>
    <property type="evidence" value="ECO:0007669"/>
    <property type="project" value="UniProtKB-EC"/>
</dbReference>
<dbReference type="SUPFAM" id="SSF52467">
    <property type="entry name" value="DHS-like NAD/FAD-binding domain"/>
    <property type="match status" value="1"/>
</dbReference>
<feature type="domain" description="Thiamine pyrophosphate enzyme central" evidence="6">
    <location>
        <begin position="187"/>
        <end position="317"/>
    </location>
</feature>
<dbReference type="CDD" id="cd07035">
    <property type="entry name" value="TPP_PYR_POX_like"/>
    <property type="match status" value="1"/>
</dbReference>
<evidence type="ECO:0000256" key="3">
    <source>
        <dbReference type="ARBA" id="ARBA00022679"/>
    </source>
</evidence>
<protein>
    <submittedName>
        <fullName evidence="9">5-guanidino-2-oxopentanoate decarboxylase</fullName>
        <ecNumber evidence="9">4.1.1.75</ecNumber>
    </submittedName>
</protein>
<dbReference type="PROSITE" id="PS00187">
    <property type="entry name" value="TPP_ENZYMES"/>
    <property type="match status" value="1"/>
</dbReference>
<keyword evidence="4 5" id="KW-0786">Thiamine pyrophosphate</keyword>
<dbReference type="InterPro" id="IPR029035">
    <property type="entry name" value="DHS-like_NAD/FAD-binding_dom"/>
</dbReference>
<dbReference type="InterPro" id="IPR011766">
    <property type="entry name" value="TPP_enzyme_TPP-bd"/>
</dbReference>
<dbReference type="Pfam" id="PF00205">
    <property type="entry name" value="TPP_enzyme_M"/>
    <property type="match status" value="1"/>
</dbReference>
<dbReference type="InterPro" id="IPR000399">
    <property type="entry name" value="TPP-bd_CS"/>
</dbReference>
<proteinExistence type="inferred from homology"/>
<keyword evidence="3" id="KW-0808">Transferase</keyword>
<name>A0ABV7AHK9_9RHOB</name>
<comment type="cofactor">
    <cofactor evidence="1">
        <name>thiamine diphosphate</name>
        <dbReference type="ChEBI" id="CHEBI:58937"/>
    </cofactor>
</comment>
<organism evidence="9 10">
    <name type="scientific">Acidimangrovimonas pyrenivorans</name>
    <dbReference type="NCBI Taxonomy" id="2030798"/>
    <lineage>
        <taxon>Bacteria</taxon>
        <taxon>Pseudomonadati</taxon>
        <taxon>Pseudomonadota</taxon>
        <taxon>Alphaproteobacteria</taxon>
        <taxon>Rhodobacterales</taxon>
        <taxon>Paracoccaceae</taxon>
        <taxon>Acidimangrovimonas</taxon>
    </lineage>
</organism>
<comment type="similarity">
    <text evidence="2 5">Belongs to the TPP enzyme family.</text>
</comment>
<evidence type="ECO:0000256" key="5">
    <source>
        <dbReference type="RuleBase" id="RU362132"/>
    </source>
</evidence>
<dbReference type="PANTHER" id="PTHR18968">
    <property type="entry name" value="THIAMINE PYROPHOSPHATE ENZYMES"/>
    <property type="match status" value="1"/>
</dbReference>
<feature type="domain" description="Thiamine pyrophosphate enzyme TPP-binding" evidence="7">
    <location>
        <begin position="376"/>
        <end position="517"/>
    </location>
</feature>
<reference evidence="10" key="1">
    <citation type="journal article" date="2019" name="Int. J. Syst. Evol. Microbiol.">
        <title>The Global Catalogue of Microorganisms (GCM) 10K type strain sequencing project: providing services to taxonomists for standard genome sequencing and annotation.</title>
        <authorList>
            <consortium name="The Broad Institute Genomics Platform"/>
            <consortium name="The Broad Institute Genome Sequencing Center for Infectious Disease"/>
            <person name="Wu L."/>
            <person name="Ma J."/>
        </authorList>
    </citation>
    <scope>NUCLEOTIDE SEQUENCE [LARGE SCALE GENOMIC DNA]</scope>
    <source>
        <strain evidence="10">KCTC 62192</strain>
    </source>
</reference>
<dbReference type="EC" id="4.1.1.75" evidence="9"/>
<evidence type="ECO:0000313" key="10">
    <source>
        <dbReference type="Proteomes" id="UP001595443"/>
    </source>
</evidence>
<evidence type="ECO:0000256" key="1">
    <source>
        <dbReference type="ARBA" id="ARBA00001964"/>
    </source>
</evidence>
<dbReference type="RefSeq" id="WP_377833544.1">
    <property type="nucleotide sequence ID" value="NZ_JBHRSK010000007.1"/>
</dbReference>
<dbReference type="Pfam" id="PF02775">
    <property type="entry name" value="TPP_enzyme_C"/>
    <property type="match status" value="1"/>
</dbReference>
<comment type="caution">
    <text evidence="9">The sequence shown here is derived from an EMBL/GenBank/DDBJ whole genome shotgun (WGS) entry which is preliminary data.</text>
</comment>
<accession>A0ABV7AHK9</accession>